<protein>
    <submittedName>
        <fullName evidence="1">Uncharacterized protein</fullName>
    </submittedName>
</protein>
<reference evidence="1 2" key="1">
    <citation type="submission" date="2018-09" db="EMBL/GenBank/DDBJ databases">
        <title>Phylogenetic diversity of Pectobacterium and Dickeya strains causing blackleg disease of potato in Morocco.</title>
        <authorList>
            <person name="Oulghazi S."/>
            <person name="Moumni M."/>
            <person name="Faure D."/>
        </authorList>
    </citation>
    <scope>NUCLEOTIDE SEQUENCE [LARGE SCALE GENOMIC DNA]</scope>
    <source>
        <strain evidence="1 2">S1.15.11.2D</strain>
    </source>
</reference>
<name>A0A419AU96_PECCA</name>
<dbReference type="Proteomes" id="UP000283655">
    <property type="component" value="Unassembled WGS sequence"/>
</dbReference>
<evidence type="ECO:0000313" key="1">
    <source>
        <dbReference type="EMBL" id="RJL50207.1"/>
    </source>
</evidence>
<proteinExistence type="predicted"/>
<sequence>MHADGFNILMRDNVQDLLAEAGWPEMEITYSLSHSQGDGVAFYGSLHAGEMAELFTALLHQGYLTNREANTFTKLVTHYDMTLRLTRNDFGLRYAHANCINIDFYDIDAPDRYPRCCQRIFTAVKRSVHDICSMAESQGYDLLDDLANADLADALH</sequence>
<gene>
    <name evidence="1" type="ORF">D5071_14425</name>
</gene>
<evidence type="ECO:0000313" key="2">
    <source>
        <dbReference type="Proteomes" id="UP000283655"/>
    </source>
</evidence>
<accession>A0A419AU96</accession>
<comment type="caution">
    <text evidence="1">The sequence shown here is derived from an EMBL/GenBank/DDBJ whole genome shotgun (WGS) entry which is preliminary data.</text>
</comment>
<dbReference type="AlphaFoldDB" id="A0A419AU96"/>
<organism evidence="1 2">
    <name type="scientific">Pectobacterium carotovorum</name>
    <name type="common">Erwinia carotovora</name>
    <dbReference type="NCBI Taxonomy" id="554"/>
    <lineage>
        <taxon>Bacteria</taxon>
        <taxon>Pseudomonadati</taxon>
        <taxon>Pseudomonadota</taxon>
        <taxon>Gammaproteobacteria</taxon>
        <taxon>Enterobacterales</taxon>
        <taxon>Pectobacteriaceae</taxon>
        <taxon>Pectobacterium</taxon>
    </lineage>
</organism>
<dbReference type="EMBL" id="QZDH01000033">
    <property type="protein sequence ID" value="RJL50207.1"/>
    <property type="molecule type" value="Genomic_DNA"/>
</dbReference>